<keyword evidence="5" id="KW-0539">Nucleus</keyword>
<evidence type="ECO:0000256" key="1">
    <source>
        <dbReference type="ARBA" id="ARBA00004123"/>
    </source>
</evidence>
<evidence type="ECO:0000259" key="7">
    <source>
        <dbReference type="PROSITE" id="PS50048"/>
    </source>
</evidence>
<keyword evidence="2" id="KW-0479">Metal-binding</keyword>
<feature type="region of interest" description="Disordered" evidence="6">
    <location>
        <begin position="116"/>
        <end position="135"/>
    </location>
</feature>
<protein>
    <recommendedName>
        <fullName evidence="7">Zn(2)-C6 fungal-type domain-containing protein</fullName>
    </recommendedName>
</protein>
<feature type="compositionally biased region" description="Basic residues" evidence="6">
    <location>
        <begin position="60"/>
        <end position="71"/>
    </location>
</feature>
<gene>
    <name evidence="8" type="ORF">M441DRAFT_57974</name>
</gene>
<dbReference type="SMART" id="SM00066">
    <property type="entry name" value="GAL4"/>
    <property type="match status" value="1"/>
</dbReference>
<evidence type="ECO:0000313" key="9">
    <source>
        <dbReference type="Proteomes" id="UP000240493"/>
    </source>
</evidence>
<dbReference type="OrthoDB" id="3362851at2759"/>
<dbReference type="GO" id="GO:0008270">
    <property type="term" value="F:zinc ion binding"/>
    <property type="evidence" value="ECO:0007669"/>
    <property type="project" value="InterPro"/>
</dbReference>
<dbReference type="STRING" id="1042311.A0A2T3ZAS2"/>
<dbReference type="Gene3D" id="4.10.240.10">
    <property type="entry name" value="Zn(2)-C6 fungal-type DNA-binding domain"/>
    <property type="match status" value="1"/>
</dbReference>
<dbReference type="CDD" id="cd12148">
    <property type="entry name" value="fungal_TF_MHR"/>
    <property type="match status" value="1"/>
</dbReference>
<keyword evidence="9" id="KW-1185">Reference proteome</keyword>
<dbReference type="AlphaFoldDB" id="A0A2T3ZAS2"/>
<dbReference type="InterPro" id="IPR007219">
    <property type="entry name" value="XnlR_reg_dom"/>
</dbReference>
<dbReference type="GO" id="GO:0000981">
    <property type="term" value="F:DNA-binding transcription factor activity, RNA polymerase II-specific"/>
    <property type="evidence" value="ECO:0007669"/>
    <property type="project" value="InterPro"/>
</dbReference>
<dbReference type="PRINTS" id="PR00755">
    <property type="entry name" value="AFLATOXINBRP"/>
</dbReference>
<dbReference type="Proteomes" id="UP000240493">
    <property type="component" value="Unassembled WGS sequence"/>
</dbReference>
<feature type="domain" description="Zn(2)-C6 fungal-type" evidence="7">
    <location>
        <begin position="27"/>
        <end position="57"/>
    </location>
</feature>
<dbReference type="Pfam" id="PF00172">
    <property type="entry name" value="Zn_clus"/>
    <property type="match status" value="1"/>
</dbReference>
<name>A0A2T3ZAS2_TRIA4</name>
<accession>A0A2T3ZAS2</accession>
<sequence>MTLFRRSGREPEEPFYSQDQAAPASRVCDNCIRKKVKCDQGRPTCSRCLERDHACTYSSARRKPGPRRGSRRGTFSKQSGVQRSSGHYSDPPSLDNLEHIELYDTLHGLIQNGGQFEEHQQSIERPSGPSISSEGRITAEEEKYLLQEFWITIHHAIPLFSSPSSYADSTQSHDMARTISLLTAKLVQFSFTSLDATELESQIERLLSSGALQEELLGNSPSLDQLRKACLLSFYEFHQFPGQQAWMRIAKLVRIAYWIGLDRFDTKQRVFPDREGMTQEKIDDWRLLWWCIYRLDSYANLASGTPYMVEEGIIRTSLLKTATSRLQLAPEFATLKDLLFLPPSLNHLKSLLPAIASDLPETVDFNTHLLTVTAMRQVGRGLRQYLLNKYEGSKDRPKELQDQLSLLILSLPPHFLNPMRNALQNEMPMMHHARLVAILHLHMSKILIALLSCGQCAAGEEWLLAWQQVLETAENIATILAQWNPTYSLCVDPAICFIIFTALIFVHVHTKSDMVSSSYLSNYEHHESVLLVQLEHFARHWTLSRLLILSFKGVKETLKSPLSSRHIQYIISNFEAPLHPRWLRFLSSIQTNVENCA</sequence>
<dbReference type="CDD" id="cd00067">
    <property type="entry name" value="GAL4"/>
    <property type="match status" value="1"/>
</dbReference>
<evidence type="ECO:0000256" key="4">
    <source>
        <dbReference type="ARBA" id="ARBA00023163"/>
    </source>
</evidence>
<dbReference type="SMART" id="SM00906">
    <property type="entry name" value="Fungal_trans"/>
    <property type="match status" value="1"/>
</dbReference>
<dbReference type="GO" id="GO:0003677">
    <property type="term" value="F:DNA binding"/>
    <property type="evidence" value="ECO:0007669"/>
    <property type="project" value="InterPro"/>
</dbReference>
<dbReference type="InterPro" id="IPR001138">
    <property type="entry name" value="Zn2Cys6_DnaBD"/>
</dbReference>
<dbReference type="EMBL" id="KZ679261">
    <property type="protein sequence ID" value="PTB41909.1"/>
    <property type="molecule type" value="Genomic_DNA"/>
</dbReference>
<evidence type="ECO:0000256" key="5">
    <source>
        <dbReference type="ARBA" id="ARBA00023242"/>
    </source>
</evidence>
<dbReference type="GO" id="GO:0005634">
    <property type="term" value="C:nucleus"/>
    <property type="evidence" value="ECO:0007669"/>
    <property type="project" value="UniProtKB-SubCell"/>
</dbReference>
<dbReference type="GO" id="GO:0006351">
    <property type="term" value="P:DNA-templated transcription"/>
    <property type="evidence" value="ECO:0007669"/>
    <property type="project" value="InterPro"/>
</dbReference>
<keyword evidence="4" id="KW-0804">Transcription</keyword>
<dbReference type="InterPro" id="IPR036864">
    <property type="entry name" value="Zn2-C6_fun-type_DNA-bd_sf"/>
</dbReference>
<dbReference type="SUPFAM" id="SSF57701">
    <property type="entry name" value="Zn2/Cys6 DNA-binding domain"/>
    <property type="match status" value="1"/>
</dbReference>
<proteinExistence type="predicted"/>
<feature type="compositionally biased region" description="Polar residues" evidence="6">
    <location>
        <begin position="75"/>
        <end position="87"/>
    </location>
</feature>
<dbReference type="PANTHER" id="PTHR47338:SF10">
    <property type="entry name" value="TRANSCRIPTION FACTOR DOMAIN-CONTAINING PROTEIN-RELATED"/>
    <property type="match status" value="1"/>
</dbReference>
<keyword evidence="3" id="KW-0805">Transcription regulation</keyword>
<comment type="subcellular location">
    <subcellularLocation>
        <location evidence="1">Nucleus</location>
    </subcellularLocation>
</comment>
<organism evidence="8 9">
    <name type="scientific">Trichoderma asperellum (strain ATCC 204424 / CBS 433.97 / NBRC 101777)</name>
    <dbReference type="NCBI Taxonomy" id="1042311"/>
    <lineage>
        <taxon>Eukaryota</taxon>
        <taxon>Fungi</taxon>
        <taxon>Dikarya</taxon>
        <taxon>Ascomycota</taxon>
        <taxon>Pezizomycotina</taxon>
        <taxon>Sordariomycetes</taxon>
        <taxon>Hypocreomycetidae</taxon>
        <taxon>Hypocreales</taxon>
        <taxon>Hypocreaceae</taxon>
        <taxon>Trichoderma</taxon>
    </lineage>
</organism>
<evidence type="ECO:0000313" key="8">
    <source>
        <dbReference type="EMBL" id="PTB41909.1"/>
    </source>
</evidence>
<evidence type="ECO:0000256" key="3">
    <source>
        <dbReference type="ARBA" id="ARBA00023015"/>
    </source>
</evidence>
<reference evidence="8 9" key="1">
    <citation type="submission" date="2016-07" db="EMBL/GenBank/DDBJ databases">
        <title>Multiple horizontal gene transfer events from other fungi enriched the ability of initially mycotrophic Trichoderma (Ascomycota) to feed on dead plant biomass.</title>
        <authorList>
            <consortium name="DOE Joint Genome Institute"/>
            <person name="Aerts A."/>
            <person name="Atanasova L."/>
            <person name="Chenthamara K."/>
            <person name="Zhang J."/>
            <person name="Grujic M."/>
            <person name="Henrissat B."/>
            <person name="Kuo A."/>
            <person name="Salamov A."/>
            <person name="Lipzen A."/>
            <person name="Labutti K."/>
            <person name="Barry K."/>
            <person name="Miao Y."/>
            <person name="Rahimi M.J."/>
            <person name="Shen Q."/>
            <person name="Grigoriev I.V."/>
            <person name="Kubicek C.P."/>
            <person name="Druzhinina I.S."/>
        </authorList>
    </citation>
    <scope>NUCLEOTIDE SEQUENCE [LARGE SCALE GENOMIC DNA]</scope>
    <source>
        <strain evidence="8 9">CBS 433.97</strain>
    </source>
</reference>
<dbReference type="InterPro" id="IPR050815">
    <property type="entry name" value="TF_fung"/>
</dbReference>
<dbReference type="PROSITE" id="PS50048">
    <property type="entry name" value="ZN2_CY6_FUNGAL_2"/>
    <property type="match status" value="1"/>
</dbReference>
<feature type="region of interest" description="Disordered" evidence="6">
    <location>
        <begin position="1"/>
        <end position="22"/>
    </location>
</feature>
<dbReference type="PANTHER" id="PTHR47338">
    <property type="entry name" value="ZN(II)2CYS6 TRANSCRIPTION FACTOR (EUROFUNG)-RELATED"/>
    <property type="match status" value="1"/>
</dbReference>
<feature type="region of interest" description="Disordered" evidence="6">
    <location>
        <begin position="59"/>
        <end position="94"/>
    </location>
</feature>
<evidence type="ECO:0000256" key="2">
    <source>
        <dbReference type="ARBA" id="ARBA00022723"/>
    </source>
</evidence>
<evidence type="ECO:0000256" key="6">
    <source>
        <dbReference type="SAM" id="MobiDB-lite"/>
    </source>
</evidence>